<feature type="domain" description="Integrase catalytic" evidence="6">
    <location>
        <begin position="241"/>
        <end position="365"/>
    </location>
</feature>
<dbReference type="Gene3D" id="3.30.420.10">
    <property type="entry name" value="Ribonuclease H-like superfamily/Ribonuclease H"/>
    <property type="match status" value="1"/>
</dbReference>
<dbReference type="InterPro" id="IPR013103">
    <property type="entry name" value="RVT_2"/>
</dbReference>
<evidence type="ECO:0000256" key="5">
    <source>
        <dbReference type="SAM" id="MobiDB-lite"/>
    </source>
</evidence>
<sequence>MMRAKFDIKKFDGTSDFGLWRIKMRALLIQHGCEAALEVLPANMEAQTKVELNKKAHSVVIVCLASYEHFVDTLLYGREALTLEDVMATLNSKKIKESSKANEDDGEGLYVRGRTDHRDSRQSRGKSRSKSRGGRLKCYICQSNDHLKRNCLKNNRKKSAGYVKKDEQPTFSGSKYDDSKVMIMMSALEHALLDWIMDLGCSYHMTPRLDIFFDFLECDGGSVQLGDNMECKIRGELNASVEEKDSLAQIWHKRLGHISEEGLQVLEKQGLFGKKSLDLWGLSQVESLGGKRYFLSIVDDYSKRLVENQTGMTVKKLRTDNGIEFYNREFDQLCIESGIARHLALIETLQQNGVAERMNKTLMDKSGHPSDYGMLRIFGCVAYPHDKQGKLEPRAVKCVLLGYPEGVKGYKLYRLDDELPKIVTSRNVVFNESVMYKDTLKDSGAAEEEDTHEPLTYQEAVACEDSSKWKAAIKEEMGSLRKNKTWELVDHLAGQKLVSCEWLFKIKKGIKGVQKPRYKARLVARGFTQRAGIDYNKVFSLIVRHTSIQVILALTACKDYELDQLNVKTTFLHGNLKKVIYMKQPPGYEQGNKVCLLKKSLYGLKQLLTQWYKRFDEYMLNNGFKHSSYDSCVYYMSNAPSEYIYLSLYIDDMMIACKSKAEIVSTKSLLKK</sequence>
<dbReference type="SUPFAM" id="SSF56672">
    <property type="entry name" value="DNA/RNA polymerases"/>
    <property type="match status" value="1"/>
</dbReference>
<feature type="compositionally biased region" description="Basic and acidic residues" evidence="5">
    <location>
        <begin position="113"/>
        <end position="122"/>
    </location>
</feature>
<dbReference type="PANTHER" id="PTHR42648">
    <property type="entry name" value="TRANSPOSASE, PUTATIVE-RELATED"/>
    <property type="match status" value="1"/>
</dbReference>
<dbReference type="InterPro" id="IPR043502">
    <property type="entry name" value="DNA/RNA_pol_sf"/>
</dbReference>
<dbReference type="GO" id="GO:0015074">
    <property type="term" value="P:DNA integration"/>
    <property type="evidence" value="ECO:0007669"/>
    <property type="project" value="InterPro"/>
</dbReference>
<dbReference type="InterPro" id="IPR039537">
    <property type="entry name" value="Retrotran_Ty1/copia-like"/>
</dbReference>
<dbReference type="GO" id="GO:0006508">
    <property type="term" value="P:proteolysis"/>
    <property type="evidence" value="ECO:0007669"/>
    <property type="project" value="UniProtKB-KW"/>
</dbReference>
<dbReference type="InterPro" id="IPR036397">
    <property type="entry name" value="RNaseH_sf"/>
</dbReference>
<dbReference type="GO" id="GO:0003676">
    <property type="term" value="F:nucleic acid binding"/>
    <property type="evidence" value="ECO:0007669"/>
    <property type="project" value="InterPro"/>
</dbReference>
<organism evidence="7">
    <name type="scientific">Tanacetum cinerariifolium</name>
    <name type="common">Dalmatian daisy</name>
    <name type="synonym">Chrysanthemum cinerariifolium</name>
    <dbReference type="NCBI Taxonomy" id="118510"/>
    <lineage>
        <taxon>Eukaryota</taxon>
        <taxon>Viridiplantae</taxon>
        <taxon>Streptophyta</taxon>
        <taxon>Embryophyta</taxon>
        <taxon>Tracheophyta</taxon>
        <taxon>Spermatophyta</taxon>
        <taxon>Magnoliopsida</taxon>
        <taxon>eudicotyledons</taxon>
        <taxon>Gunneridae</taxon>
        <taxon>Pentapetalae</taxon>
        <taxon>asterids</taxon>
        <taxon>campanulids</taxon>
        <taxon>Asterales</taxon>
        <taxon>Asteraceae</taxon>
        <taxon>Asteroideae</taxon>
        <taxon>Anthemideae</taxon>
        <taxon>Anthemidinae</taxon>
        <taxon>Tanacetum</taxon>
    </lineage>
</organism>
<dbReference type="SUPFAM" id="SSF53098">
    <property type="entry name" value="Ribonuclease H-like"/>
    <property type="match status" value="1"/>
</dbReference>
<dbReference type="GO" id="GO:0004190">
    <property type="term" value="F:aspartic-type endopeptidase activity"/>
    <property type="evidence" value="ECO:0007669"/>
    <property type="project" value="UniProtKB-KW"/>
</dbReference>
<dbReference type="Pfam" id="PF07727">
    <property type="entry name" value="RVT_2"/>
    <property type="match status" value="1"/>
</dbReference>
<dbReference type="GO" id="GO:0046872">
    <property type="term" value="F:metal ion binding"/>
    <property type="evidence" value="ECO:0007669"/>
    <property type="project" value="UniProtKB-KW"/>
</dbReference>
<evidence type="ECO:0000313" key="7">
    <source>
        <dbReference type="EMBL" id="GEU55784.1"/>
    </source>
</evidence>
<dbReference type="AlphaFoldDB" id="A0A6L2L6H8"/>
<evidence type="ECO:0000256" key="2">
    <source>
        <dbReference type="ARBA" id="ARBA00022723"/>
    </source>
</evidence>
<dbReference type="InterPro" id="IPR001584">
    <property type="entry name" value="Integrase_cat-core"/>
</dbReference>
<evidence type="ECO:0000256" key="1">
    <source>
        <dbReference type="ARBA" id="ARBA00022670"/>
    </source>
</evidence>
<dbReference type="InterPro" id="IPR054722">
    <property type="entry name" value="PolX-like_BBD"/>
</dbReference>
<reference evidence="7" key="1">
    <citation type="journal article" date="2019" name="Sci. Rep.">
        <title>Draft genome of Tanacetum cinerariifolium, the natural source of mosquito coil.</title>
        <authorList>
            <person name="Yamashiro T."/>
            <person name="Shiraishi A."/>
            <person name="Satake H."/>
            <person name="Nakayama K."/>
        </authorList>
    </citation>
    <scope>NUCLEOTIDE SEQUENCE</scope>
</reference>
<dbReference type="EMBL" id="BKCJ010003553">
    <property type="protein sequence ID" value="GEU55784.1"/>
    <property type="molecule type" value="Genomic_DNA"/>
</dbReference>
<dbReference type="InterPro" id="IPR012337">
    <property type="entry name" value="RNaseH-like_sf"/>
</dbReference>
<dbReference type="PANTHER" id="PTHR42648:SF28">
    <property type="entry name" value="TRANSPOSON-ENCODED PROTEIN WITH RIBONUCLEASE H-LIKE AND RETROVIRUS ZINC FINGER-LIKE DOMAINS"/>
    <property type="match status" value="1"/>
</dbReference>
<dbReference type="Pfam" id="PF25597">
    <property type="entry name" value="SH3_retrovirus"/>
    <property type="match status" value="1"/>
</dbReference>
<dbReference type="PROSITE" id="PS50994">
    <property type="entry name" value="INTEGRASE"/>
    <property type="match status" value="1"/>
</dbReference>
<feature type="region of interest" description="Disordered" evidence="5">
    <location>
        <begin position="94"/>
        <end position="131"/>
    </location>
</feature>
<comment type="caution">
    <text evidence="7">The sequence shown here is derived from an EMBL/GenBank/DDBJ whole genome shotgun (WGS) entry which is preliminary data.</text>
</comment>
<feature type="compositionally biased region" description="Basic and acidic residues" evidence="5">
    <location>
        <begin position="94"/>
        <end position="103"/>
    </location>
</feature>
<name>A0A6L2L6H8_TANCI</name>
<dbReference type="InterPro" id="IPR057670">
    <property type="entry name" value="SH3_retrovirus"/>
</dbReference>
<keyword evidence="2" id="KW-0479">Metal-binding</keyword>
<evidence type="ECO:0000259" key="6">
    <source>
        <dbReference type="PROSITE" id="PS50994"/>
    </source>
</evidence>
<evidence type="ECO:0000256" key="3">
    <source>
        <dbReference type="ARBA" id="ARBA00022750"/>
    </source>
</evidence>
<keyword evidence="4" id="KW-0378">Hydrolase</keyword>
<accession>A0A6L2L6H8</accession>
<proteinExistence type="predicted"/>
<keyword evidence="1" id="KW-0645">Protease</keyword>
<gene>
    <name evidence="7" type="ORF">Tci_027762</name>
</gene>
<protein>
    <submittedName>
        <fullName evidence="7">Retrovirus-related Pol polyprotein from transposon TNT 1-94</fullName>
    </submittedName>
</protein>
<evidence type="ECO:0000256" key="4">
    <source>
        <dbReference type="ARBA" id="ARBA00022801"/>
    </source>
</evidence>
<keyword evidence="3" id="KW-0064">Aspartyl protease</keyword>
<dbReference type="Pfam" id="PF22936">
    <property type="entry name" value="Pol_BBD"/>
    <property type="match status" value="1"/>
</dbReference>